<dbReference type="KEGG" id="scyp:JYB88_15900"/>
<name>A0A975AKR8_9GAMM</name>
<dbReference type="EMBL" id="CP071504">
    <property type="protein sequence ID" value="QSX29657.1"/>
    <property type="molecule type" value="Genomic_DNA"/>
</dbReference>
<evidence type="ECO:0000313" key="3">
    <source>
        <dbReference type="Proteomes" id="UP000663281"/>
    </source>
</evidence>
<proteinExistence type="predicted"/>
<dbReference type="Proteomes" id="UP000663281">
    <property type="component" value="Chromosome"/>
</dbReference>
<evidence type="ECO:0000256" key="1">
    <source>
        <dbReference type="SAM" id="MobiDB-lite"/>
    </source>
</evidence>
<reference evidence="2 3" key="1">
    <citation type="submission" date="2021-03" db="EMBL/GenBank/DDBJ databases">
        <title>Novel species identification of genus Shewanella.</title>
        <authorList>
            <person name="Liu G."/>
            <person name="Zhang Q."/>
        </authorList>
    </citation>
    <scope>NUCLEOTIDE SEQUENCE [LARGE SCALE GENOMIC DNA]</scope>
    <source>
        <strain evidence="2 3">FJAT-53726</strain>
    </source>
</reference>
<protein>
    <submittedName>
        <fullName evidence="2">Uncharacterized protein</fullName>
    </submittedName>
</protein>
<feature type="compositionally biased region" description="Polar residues" evidence="1">
    <location>
        <begin position="101"/>
        <end position="112"/>
    </location>
</feature>
<gene>
    <name evidence="2" type="ORF">JYB88_15900</name>
</gene>
<accession>A0A975AKR8</accession>
<evidence type="ECO:0000313" key="2">
    <source>
        <dbReference type="EMBL" id="QSX29657.1"/>
    </source>
</evidence>
<keyword evidence="3" id="KW-1185">Reference proteome</keyword>
<dbReference type="AlphaFoldDB" id="A0A975AKR8"/>
<sequence length="112" mass="12382">MAKNKILAAKFSLNLIILLLLVTIVLPAWQVVQIRYALDSGEESGATLAERYLLLGDWPSGHGENLLTQVEDFKVRSTAALETMTQEDPMTEKTPGAPFQPETQLTKNALQE</sequence>
<feature type="region of interest" description="Disordered" evidence="1">
    <location>
        <begin position="85"/>
        <end position="112"/>
    </location>
</feature>
<dbReference type="RefSeq" id="WP_207324736.1">
    <property type="nucleotide sequence ID" value="NZ_CP071504.1"/>
</dbReference>
<organism evidence="2 3">
    <name type="scientific">Shewanella cyperi</name>
    <dbReference type="NCBI Taxonomy" id="2814292"/>
    <lineage>
        <taxon>Bacteria</taxon>
        <taxon>Pseudomonadati</taxon>
        <taxon>Pseudomonadota</taxon>
        <taxon>Gammaproteobacteria</taxon>
        <taxon>Alteromonadales</taxon>
        <taxon>Shewanellaceae</taxon>
        <taxon>Shewanella</taxon>
    </lineage>
</organism>